<dbReference type="CDD" id="cd02966">
    <property type="entry name" value="TlpA_like_family"/>
    <property type="match status" value="1"/>
</dbReference>
<gene>
    <name evidence="3" type="ORF">C4F51_06905</name>
</gene>
<dbReference type="PROSITE" id="PS51352">
    <property type="entry name" value="THIOREDOXIN_2"/>
    <property type="match status" value="1"/>
</dbReference>
<keyword evidence="1" id="KW-0732">Signal</keyword>
<dbReference type="Pfam" id="PF00578">
    <property type="entry name" value="AhpC-TSA"/>
    <property type="match status" value="1"/>
</dbReference>
<dbReference type="AlphaFoldDB" id="A0A928V1B4"/>
<dbReference type="Pfam" id="PF08534">
    <property type="entry name" value="Redoxin"/>
    <property type="match status" value="1"/>
</dbReference>
<evidence type="ECO:0000313" key="4">
    <source>
        <dbReference type="Proteomes" id="UP000652567"/>
    </source>
</evidence>
<comment type="caution">
    <text evidence="3">The sequence shown here is derived from an EMBL/GenBank/DDBJ whole genome shotgun (WGS) entry which is preliminary data.</text>
</comment>
<keyword evidence="4" id="KW-1185">Reference proteome</keyword>
<dbReference type="InterPro" id="IPR013740">
    <property type="entry name" value="Redoxin"/>
</dbReference>
<feature type="domain" description="Thioredoxin" evidence="2">
    <location>
        <begin position="17"/>
        <end position="162"/>
    </location>
</feature>
<reference evidence="3" key="1">
    <citation type="submission" date="2018-07" db="EMBL/GenBank/DDBJ databases">
        <title>Genome assembly of strain Ka43.</title>
        <authorList>
            <person name="Kukolya J."/>
            <person name="Nagy I."/>
            <person name="Horvath B."/>
            <person name="Toth A."/>
        </authorList>
    </citation>
    <scope>NUCLEOTIDE SEQUENCE</scope>
    <source>
        <strain evidence="3">KB43</strain>
    </source>
</reference>
<proteinExistence type="predicted"/>
<dbReference type="PANTHER" id="PTHR42852">
    <property type="entry name" value="THIOL:DISULFIDE INTERCHANGE PROTEIN DSBE"/>
    <property type="match status" value="1"/>
</dbReference>
<name>A0A928V1B4_9GAMM</name>
<dbReference type="GO" id="GO:0016209">
    <property type="term" value="F:antioxidant activity"/>
    <property type="evidence" value="ECO:0007669"/>
    <property type="project" value="InterPro"/>
</dbReference>
<dbReference type="EMBL" id="PRDL01000001">
    <property type="protein sequence ID" value="MBE8716918.1"/>
    <property type="molecule type" value="Genomic_DNA"/>
</dbReference>
<dbReference type="PANTHER" id="PTHR42852:SF17">
    <property type="entry name" value="THIOREDOXIN-LIKE PROTEIN HI_1115"/>
    <property type="match status" value="1"/>
</dbReference>
<accession>A0A928V1B4</accession>
<evidence type="ECO:0000313" key="3">
    <source>
        <dbReference type="EMBL" id="MBE8716918.1"/>
    </source>
</evidence>
<protein>
    <recommendedName>
        <fullName evidence="2">Thioredoxin domain-containing protein</fullName>
    </recommendedName>
</protein>
<organism evidence="3 4">
    <name type="scientific">Cellvibrio polysaccharolyticus</name>
    <dbReference type="NCBI Taxonomy" id="2082724"/>
    <lineage>
        <taxon>Bacteria</taxon>
        <taxon>Pseudomonadati</taxon>
        <taxon>Pseudomonadota</taxon>
        <taxon>Gammaproteobacteria</taxon>
        <taxon>Cellvibrionales</taxon>
        <taxon>Cellvibrionaceae</taxon>
        <taxon>Cellvibrio</taxon>
    </lineage>
</organism>
<evidence type="ECO:0000256" key="1">
    <source>
        <dbReference type="SAM" id="SignalP"/>
    </source>
</evidence>
<feature type="chain" id="PRO_5037759780" description="Thioredoxin domain-containing protein" evidence="1">
    <location>
        <begin position="20"/>
        <end position="310"/>
    </location>
</feature>
<dbReference type="InterPro" id="IPR013766">
    <property type="entry name" value="Thioredoxin_domain"/>
</dbReference>
<evidence type="ECO:0000259" key="2">
    <source>
        <dbReference type="PROSITE" id="PS51352"/>
    </source>
</evidence>
<dbReference type="Gene3D" id="3.40.30.10">
    <property type="entry name" value="Glutaredoxin"/>
    <property type="match status" value="2"/>
</dbReference>
<dbReference type="SUPFAM" id="SSF52833">
    <property type="entry name" value="Thioredoxin-like"/>
    <property type="match status" value="2"/>
</dbReference>
<dbReference type="InterPro" id="IPR000866">
    <property type="entry name" value="AhpC/TSA"/>
</dbReference>
<dbReference type="Proteomes" id="UP000652567">
    <property type="component" value="Unassembled WGS sequence"/>
</dbReference>
<dbReference type="RefSeq" id="WP_193908367.1">
    <property type="nucleotide sequence ID" value="NZ_PRDL01000001.1"/>
</dbReference>
<dbReference type="InterPro" id="IPR036249">
    <property type="entry name" value="Thioredoxin-like_sf"/>
</dbReference>
<feature type="signal peptide" evidence="1">
    <location>
        <begin position="1"/>
        <end position="19"/>
    </location>
</feature>
<dbReference type="GO" id="GO:0016491">
    <property type="term" value="F:oxidoreductase activity"/>
    <property type="evidence" value="ECO:0007669"/>
    <property type="project" value="InterPro"/>
</dbReference>
<sequence>MKKIITLAVLMVTCLGASAQTVDWKFAAPFETFKGDPVDLNQVIGKQPVYLKFWASWCLDCRREFPELEEDYRRLTQGDNPGKLAMFAVNLNLNEELSNVDRLVKQHNMSIPVLFDNNGNIASHFSFQGTPFHVLINARGEVVYTSYHHDETLVNLMDKLAAGENVKPVASSLTESLASPSQKSSREDGIFFFTTTWCVDYMKDVQPELSEHCQQALDFMQQLHQQNPSVAVKVYVTHLWTAESDVKQFAETTKIPYPVTLDNNNQQFQRYKVSQYPTLLVVKAGKDVERIENFENAKSVAQKLEKYLAK</sequence>
<dbReference type="InterPro" id="IPR050553">
    <property type="entry name" value="Thioredoxin_ResA/DsbE_sf"/>
</dbReference>